<organism evidence="2 3">
    <name type="scientific">Corchorus olitorius</name>
    <dbReference type="NCBI Taxonomy" id="93759"/>
    <lineage>
        <taxon>Eukaryota</taxon>
        <taxon>Viridiplantae</taxon>
        <taxon>Streptophyta</taxon>
        <taxon>Embryophyta</taxon>
        <taxon>Tracheophyta</taxon>
        <taxon>Spermatophyta</taxon>
        <taxon>Magnoliopsida</taxon>
        <taxon>eudicotyledons</taxon>
        <taxon>Gunneridae</taxon>
        <taxon>Pentapetalae</taxon>
        <taxon>rosids</taxon>
        <taxon>malvids</taxon>
        <taxon>Malvales</taxon>
        <taxon>Malvaceae</taxon>
        <taxon>Grewioideae</taxon>
        <taxon>Apeibeae</taxon>
        <taxon>Corchorus</taxon>
    </lineage>
</organism>
<keyword evidence="3" id="KW-1185">Reference proteome</keyword>
<dbReference type="PANTHER" id="PTHR34567">
    <property type="entry name" value="FK506-BINDING-LIKE PROTEIN"/>
    <property type="match status" value="1"/>
</dbReference>
<gene>
    <name evidence="2" type="ORF">COLO4_37139</name>
</gene>
<feature type="compositionally biased region" description="Polar residues" evidence="1">
    <location>
        <begin position="1"/>
        <end position="12"/>
    </location>
</feature>
<name>A0A1R3G358_9ROSI</name>
<reference evidence="3" key="1">
    <citation type="submission" date="2013-09" db="EMBL/GenBank/DDBJ databases">
        <title>Corchorus olitorius genome sequencing.</title>
        <authorList>
            <person name="Alam M."/>
            <person name="Haque M.S."/>
            <person name="Islam M.S."/>
            <person name="Emdad E.M."/>
            <person name="Islam M.M."/>
            <person name="Ahmed B."/>
            <person name="Halim A."/>
            <person name="Hossen Q.M.M."/>
            <person name="Hossain M.Z."/>
            <person name="Ahmed R."/>
            <person name="Khan M.M."/>
            <person name="Islam R."/>
            <person name="Rashid M.M."/>
            <person name="Khan S.A."/>
            <person name="Rahman M.S."/>
            <person name="Alam M."/>
            <person name="Yahiya A.S."/>
            <person name="Khan M.S."/>
            <person name="Azam M.S."/>
            <person name="Haque T."/>
            <person name="Lashkar M.Z.H."/>
            <person name="Akhand A.I."/>
            <person name="Morshed G."/>
            <person name="Roy S."/>
            <person name="Uddin K.S."/>
            <person name="Rabeya T."/>
            <person name="Hossain A.S."/>
            <person name="Chowdhury A."/>
            <person name="Snigdha A.R."/>
            <person name="Mortoza M.S."/>
            <person name="Matin S.A."/>
            <person name="Hoque S.M.E."/>
            <person name="Islam M.K."/>
            <person name="Roy D.K."/>
            <person name="Haider R."/>
            <person name="Moosa M.M."/>
            <person name="Elias S.M."/>
            <person name="Hasan A.M."/>
            <person name="Jahan S."/>
            <person name="Shafiuddin M."/>
            <person name="Mahmood N."/>
            <person name="Shommy N.S."/>
        </authorList>
    </citation>
    <scope>NUCLEOTIDE SEQUENCE [LARGE SCALE GENOMIC DNA]</scope>
    <source>
        <strain evidence="3">cv. O-4</strain>
    </source>
</reference>
<proteinExistence type="predicted"/>
<dbReference type="AlphaFoldDB" id="A0A1R3G358"/>
<evidence type="ECO:0000313" key="3">
    <source>
        <dbReference type="Proteomes" id="UP000187203"/>
    </source>
</evidence>
<sequence>MSYHQPRQQRQQTYRHDHSRRRLPPRVPHHSGSSSWQPLPLWEKKFCVKVGGMSWKRFLESKRNLDKSDDHKVYGWNDSGGKQAFDDAKQRFWANWHGLTRYKPLPSPDLYIDQIDWNRNSDINGPHDYNFSNLSDDEEQEKLLLFAEYEEITKRLSNIPWYEIKPTGWEIFDYAPQLPTLVGS</sequence>
<protein>
    <submittedName>
        <fullName evidence="2">Uncharacterized protein</fullName>
    </submittedName>
</protein>
<dbReference type="PANTHER" id="PTHR34567:SF7">
    <property type="entry name" value="PENTATRICOPEPTIDE REPEAT-CONTAINING-LIKE PROTEIN"/>
    <property type="match status" value="1"/>
</dbReference>
<dbReference type="EMBL" id="AWUE01023846">
    <property type="protein sequence ID" value="OMO52503.1"/>
    <property type="molecule type" value="Genomic_DNA"/>
</dbReference>
<feature type="region of interest" description="Disordered" evidence="1">
    <location>
        <begin position="1"/>
        <end position="36"/>
    </location>
</feature>
<feature type="compositionally biased region" description="Basic residues" evidence="1">
    <location>
        <begin position="17"/>
        <end position="29"/>
    </location>
</feature>
<evidence type="ECO:0000313" key="2">
    <source>
        <dbReference type="EMBL" id="OMO52503.1"/>
    </source>
</evidence>
<dbReference type="Proteomes" id="UP000187203">
    <property type="component" value="Unassembled WGS sequence"/>
</dbReference>
<evidence type="ECO:0000256" key="1">
    <source>
        <dbReference type="SAM" id="MobiDB-lite"/>
    </source>
</evidence>
<comment type="caution">
    <text evidence="2">The sequence shown here is derived from an EMBL/GenBank/DDBJ whole genome shotgun (WGS) entry which is preliminary data.</text>
</comment>
<accession>A0A1R3G358</accession>
<dbReference type="STRING" id="93759.A0A1R3G358"/>
<dbReference type="OrthoDB" id="943542at2759"/>